<name>B9RLN3_RICCO</name>
<feature type="compositionally biased region" description="Basic and acidic residues" evidence="1">
    <location>
        <begin position="254"/>
        <end position="264"/>
    </location>
</feature>
<evidence type="ECO:0000256" key="1">
    <source>
        <dbReference type="SAM" id="MobiDB-lite"/>
    </source>
</evidence>
<dbReference type="eggNOG" id="ENOG502S0N9">
    <property type="taxonomic scope" value="Eukaryota"/>
</dbReference>
<evidence type="ECO:0000313" key="2">
    <source>
        <dbReference type="EMBL" id="EEF47758.1"/>
    </source>
</evidence>
<evidence type="ECO:0000313" key="3">
    <source>
        <dbReference type="Proteomes" id="UP000008311"/>
    </source>
</evidence>
<feature type="region of interest" description="Disordered" evidence="1">
    <location>
        <begin position="113"/>
        <end position="139"/>
    </location>
</feature>
<dbReference type="Proteomes" id="UP000008311">
    <property type="component" value="Unassembled WGS sequence"/>
</dbReference>
<feature type="compositionally biased region" description="Polar residues" evidence="1">
    <location>
        <begin position="205"/>
        <end position="227"/>
    </location>
</feature>
<feature type="region of interest" description="Disordered" evidence="1">
    <location>
        <begin position="290"/>
        <end position="344"/>
    </location>
</feature>
<feature type="compositionally biased region" description="Basic and acidic residues" evidence="1">
    <location>
        <begin position="322"/>
        <end position="332"/>
    </location>
</feature>
<feature type="compositionally biased region" description="Polar residues" evidence="1">
    <location>
        <begin position="300"/>
        <end position="321"/>
    </location>
</feature>
<dbReference type="OMA" id="SQEHNFF"/>
<feature type="compositionally biased region" description="Basic and acidic residues" evidence="1">
    <location>
        <begin position="1"/>
        <end position="17"/>
    </location>
</feature>
<gene>
    <name evidence="2" type="ORF">RCOM_1469690</name>
</gene>
<dbReference type="AlphaFoldDB" id="B9RLN3"/>
<accession>B9RLN3</accession>
<feature type="region of interest" description="Disordered" evidence="1">
    <location>
        <begin position="1"/>
        <end position="72"/>
    </location>
</feature>
<feature type="region of interest" description="Disordered" evidence="1">
    <location>
        <begin position="254"/>
        <end position="277"/>
    </location>
</feature>
<reference evidence="3" key="1">
    <citation type="journal article" date="2010" name="Nat. Biotechnol.">
        <title>Draft genome sequence of the oilseed species Ricinus communis.</title>
        <authorList>
            <person name="Chan A.P."/>
            <person name="Crabtree J."/>
            <person name="Zhao Q."/>
            <person name="Lorenzi H."/>
            <person name="Orvis J."/>
            <person name="Puiu D."/>
            <person name="Melake-Berhan A."/>
            <person name="Jones K.M."/>
            <person name="Redman J."/>
            <person name="Chen G."/>
            <person name="Cahoon E.B."/>
            <person name="Gedil M."/>
            <person name="Stanke M."/>
            <person name="Haas B.J."/>
            <person name="Wortman J.R."/>
            <person name="Fraser-Liggett C.M."/>
            <person name="Ravel J."/>
            <person name="Rabinowicz P.D."/>
        </authorList>
    </citation>
    <scope>NUCLEOTIDE SEQUENCE [LARGE SCALE GENOMIC DNA]</scope>
    <source>
        <strain evidence="3">cv. Hale</strain>
    </source>
</reference>
<dbReference type="EMBL" id="EQ973788">
    <property type="protein sequence ID" value="EEF47758.1"/>
    <property type="molecule type" value="Genomic_DNA"/>
</dbReference>
<feature type="region of interest" description="Disordered" evidence="1">
    <location>
        <begin position="205"/>
        <end position="228"/>
    </location>
</feature>
<keyword evidence="3" id="KW-1185">Reference proteome</keyword>
<feature type="compositionally biased region" description="Polar residues" evidence="1">
    <location>
        <begin position="333"/>
        <end position="343"/>
    </location>
</feature>
<proteinExistence type="predicted"/>
<feature type="compositionally biased region" description="Polar residues" evidence="1">
    <location>
        <begin position="268"/>
        <end position="277"/>
    </location>
</feature>
<sequence>MGPPEAEVKPTSLEEAKQTFSAMESGHQSGTREGLTIETATNSGEKYHTAHGKTLSSSSSASSSSSGSPFELDITNNRRLCSIEIASPNDTRLASEEYGYPVTGHETHPSYILSSNSESPTQSPPTQMMMEPPADSTPSGYRIPSSVFARKSSAPTEWSVASNESLFSIHMGNMSFPRDHANWFGKSGELGLLGDPPMSPMVDFSNSQYMSNQPPTNNPPESGQQNVGVPVDAHFGVTESKAAETMREVIKENEADHANKENTHAKRSQLSASFRRSDVSGASVTSFAFPILTGDHKGDPSSQKQHGSPQPQTPKVAQEQELQQKSHLETTKPETNANNQSKWFSCFPCCPSCS</sequence>
<protein>
    <submittedName>
        <fullName evidence="2">Uncharacterized protein</fullName>
    </submittedName>
</protein>
<dbReference type="InParanoid" id="B9RLN3"/>
<feature type="compositionally biased region" description="Low complexity" evidence="1">
    <location>
        <begin position="56"/>
        <end position="68"/>
    </location>
</feature>
<organism evidence="2 3">
    <name type="scientific">Ricinus communis</name>
    <name type="common">Castor bean</name>
    <dbReference type="NCBI Taxonomy" id="3988"/>
    <lineage>
        <taxon>Eukaryota</taxon>
        <taxon>Viridiplantae</taxon>
        <taxon>Streptophyta</taxon>
        <taxon>Embryophyta</taxon>
        <taxon>Tracheophyta</taxon>
        <taxon>Spermatophyta</taxon>
        <taxon>Magnoliopsida</taxon>
        <taxon>eudicotyledons</taxon>
        <taxon>Gunneridae</taxon>
        <taxon>Pentapetalae</taxon>
        <taxon>rosids</taxon>
        <taxon>fabids</taxon>
        <taxon>Malpighiales</taxon>
        <taxon>Euphorbiaceae</taxon>
        <taxon>Acalyphoideae</taxon>
        <taxon>Acalypheae</taxon>
        <taxon>Ricinus</taxon>
    </lineage>
</organism>
<dbReference type="PANTHER" id="PTHR33673">
    <property type="entry name" value="SUPPRESSOR SRP40-LIKE PROTEIN"/>
    <property type="match status" value="1"/>
</dbReference>
<dbReference type="OrthoDB" id="1707722at2759"/>
<dbReference type="PANTHER" id="PTHR33673:SF38">
    <property type="entry name" value="CHROMODOMAIN-HELICASE-DNA-BINDING PROTEIN 7-LIKE"/>
    <property type="match status" value="1"/>
</dbReference>
<feature type="compositionally biased region" description="Polar residues" evidence="1">
    <location>
        <begin position="18"/>
        <end position="31"/>
    </location>
</feature>
<feature type="compositionally biased region" description="Polar residues" evidence="1">
    <location>
        <begin position="113"/>
        <end position="126"/>
    </location>
</feature>
<dbReference type="STRING" id="3988.B9RLN3"/>